<dbReference type="GO" id="GO:0071356">
    <property type="term" value="P:cellular response to tumor necrosis factor"/>
    <property type="evidence" value="ECO:0007669"/>
    <property type="project" value="TreeGrafter"/>
</dbReference>
<dbReference type="Gene3D" id="2.60.40.10">
    <property type="entry name" value="Immunoglobulins"/>
    <property type="match status" value="1"/>
</dbReference>
<evidence type="ECO:0000256" key="2">
    <source>
        <dbReference type="ARBA" id="ARBA00023043"/>
    </source>
</evidence>
<dbReference type="PANTHER" id="PTHR46680:SF3">
    <property type="entry name" value="NF-KAPPA-B INHIBITOR CACTUS"/>
    <property type="match status" value="1"/>
</dbReference>
<dbReference type="SUPFAM" id="SSF48403">
    <property type="entry name" value="Ankyrin repeat"/>
    <property type="match status" value="1"/>
</dbReference>
<dbReference type="AlphaFoldDB" id="A0A1C7N6W9"/>
<dbReference type="Pfam" id="PF12796">
    <property type="entry name" value="Ank_2"/>
    <property type="match status" value="1"/>
</dbReference>
<evidence type="ECO:0000313" key="7">
    <source>
        <dbReference type="Proteomes" id="UP000093000"/>
    </source>
</evidence>
<comment type="caution">
    <text evidence="6">The sequence shown here is derived from an EMBL/GenBank/DDBJ whole genome shotgun (WGS) entry which is preliminary data.</text>
</comment>
<evidence type="ECO:0000256" key="1">
    <source>
        <dbReference type="ARBA" id="ARBA00022737"/>
    </source>
</evidence>
<dbReference type="SMART" id="SM00248">
    <property type="entry name" value="ANK"/>
    <property type="match status" value="2"/>
</dbReference>
<dbReference type="SUPFAM" id="SSF81296">
    <property type="entry name" value="E set domains"/>
    <property type="match status" value="1"/>
</dbReference>
<dbReference type="OrthoDB" id="71307at2759"/>
<dbReference type="GO" id="GO:0051059">
    <property type="term" value="F:NF-kappaB binding"/>
    <property type="evidence" value="ECO:0007669"/>
    <property type="project" value="TreeGrafter"/>
</dbReference>
<dbReference type="InterPro" id="IPR002110">
    <property type="entry name" value="Ankyrin_rpt"/>
</dbReference>
<dbReference type="STRING" id="101091.A0A1C7N6W9"/>
<proteinExistence type="predicted"/>
<evidence type="ECO:0000256" key="4">
    <source>
        <dbReference type="SAM" id="MobiDB-lite"/>
    </source>
</evidence>
<gene>
    <name evidence="6" type="primary">MGA2_0</name>
    <name evidence="6" type="ORF">A0J61_07118</name>
</gene>
<dbReference type="PANTHER" id="PTHR46680">
    <property type="entry name" value="NF-KAPPA-B INHIBITOR ALPHA"/>
    <property type="match status" value="1"/>
</dbReference>
<dbReference type="PROSITE" id="PS50088">
    <property type="entry name" value="ANK_REPEAT"/>
    <property type="match status" value="1"/>
</dbReference>
<feature type="region of interest" description="Disordered" evidence="4">
    <location>
        <begin position="214"/>
        <end position="233"/>
    </location>
</feature>
<dbReference type="InParanoid" id="A0A1C7N6W9"/>
<dbReference type="InterPro" id="IPR014756">
    <property type="entry name" value="Ig_E-set"/>
</dbReference>
<dbReference type="GO" id="GO:0005829">
    <property type="term" value="C:cytosol"/>
    <property type="evidence" value="ECO:0007669"/>
    <property type="project" value="TreeGrafter"/>
</dbReference>
<feature type="region of interest" description="Disordered" evidence="4">
    <location>
        <begin position="302"/>
        <end position="359"/>
    </location>
</feature>
<dbReference type="InterPro" id="IPR002909">
    <property type="entry name" value="IPT_dom"/>
</dbReference>
<dbReference type="Pfam" id="PF25603">
    <property type="entry name" value="SPT23_MGA2_DBD"/>
    <property type="match status" value="1"/>
</dbReference>
<evidence type="ECO:0000259" key="5">
    <source>
        <dbReference type="SMART" id="SM00429"/>
    </source>
</evidence>
<keyword evidence="1" id="KW-0677">Repeat</keyword>
<dbReference type="Gene3D" id="1.25.40.20">
    <property type="entry name" value="Ankyrin repeat-containing domain"/>
    <property type="match status" value="1"/>
</dbReference>
<evidence type="ECO:0000313" key="6">
    <source>
        <dbReference type="EMBL" id="OBZ84832.1"/>
    </source>
</evidence>
<dbReference type="Proteomes" id="UP000093000">
    <property type="component" value="Unassembled WGS sequence"/>
</dbReference>
<accession>A0A1C7N6W9</accession>
<dbReference type="EMBL" id="LUGH01000464">
    <property type="protein sequence ID" value="OBZ84832.1"/>
    <property type="molecule type" value="Genomic_DNA"/>
</dbReference>
<keyword evidence="7" id="KW-1185">Reference proteome</keyword>
<protein>
    <submittedName>
        <fullName evidence="6">Protein MGA2</fullName>
    </submittedName>
</protein>
<dbReference type="SMART" id="SM00429">
    <property type="entry name" value="IPT"/>
    <property type="match status" value="1"/>
</dbReference>
<dbReference type="CDD" id="cd00102">
    <property type="entry name" value="IPT"/>
    <property type="match status" value="1"/>
</dbReference>
<keyword evidence="2 3" id="KW-0040">ANK repeat</keyword>
<feature type="repeat" description="ANK" evidence="3">
    <location>
        <begin position="615"/>
        <end position="647"/>
    </location>
</feature>
<name>A0A1C7N6W9_9FUNG</name>
<reference evidence="6 7" key="1">
    <citation type="submission" date="2016-03" db="EMBL/GenBank/DDBJ databases">
        <title>Choanephora cucurbitarum.</title>
        <authorList>
            <person name="Min B."/>
            <person name="Park H."/>
            <person name="Park J.-H."/>
            <person name="Shin H.-D."/>
            <person name="Choi I.-G."/>
        </authorList>
    </citation>
    <scope>NUCLEOTIDE SEQUENCE [LARGE SCALE GENOMIC DNA]</scope>
    <source>
        <strain evidence="6 7">KUS-F28377</strain>
    </source>
</reference>
<sequence>MFSYCTTNEQYINPIQTLNETDLRDLFEPNANLSFLQTLSPAFEASSPRTFDSLSDNASDSPNSQYVDDLKEFEPIVHEPNNDFFFNFLNGDIQSEKSMPLKDDSEHLEIRILGVPKTGAKSRVETQIKLCIQLMTKDEKKVLDWSHIRLSESMLARSKLRRNQQKQQSKAIDGPMLSMVSDESKVLDLEAKVICASNTDHPIRMCASCVGRERRRAERTKDGKPKSDSSLLPKDIEAERNRILLFNCNTLVDFSSGDAILPSRITCYCRHHDEKVGFRISFTMKDYKGCVVATGISPPIMITDDHKGSKQKGYRKRSRDESISSLPHTPAISRRSSMTADESAMLMEEDDCSEEDVHTRTPTNFESTYLISNDFPPIQPELSVFPTASQSEEWPYNRRRRTVKGFASADMSANILINSMLDTVPQLDRLVPSQGPTYGGIEVTLLGSGFYRGLTCMFGEHAATTIHWNANTMVCVLPPATQTGPVVVSFKEHPLVLEGQDVAIFIYYDASDRALLELALQVVGLKMTGKLQDAKHVAMRIVQGDQQDSYQSSVLEAVERSDTAVDYTQVNTNGHTLLHLAVLLNNEALVKAIIKSYQCRPKEERLRLLNMQDRNKMTALHFACQLKSSNLVRILLYAGASANLASNWGLPSVSCGKEDSDLLDLLDLYQKNLTWRELVSRKHDHMSRLFSGLSITDSIHVIASTDLVLLDINTVDHRLYRSRMPILCDKPHIQPFFDFLVIAALFGLQAHGYFGLPKLEMLCNSFLSF</sequence>
<feature type="compositionally biased region" description="Basic and acidic residues" evidence="4">
    <location>
        <begin position="214"/>
        <end position="227"/>
    </location>
</feature>
<dbReference type="InterPro" id="IPR036770">
    <property type="entry name" value="Ankyrin_rpt-contain_sf"/>
</dbReference>
<evidence type="ECO:0000256" key="3">
    <source>
        <dbReference type="PROSITE-ProRule" id="PRU00023"/>
    </source>
</evidence>
<organism evidence="6 7">
    <name type="scientific">Choanephora cucurbitarum</name>
    <dbReference type="NCBI Taxonomy" id="101091"/>
    <lineage>
        <taxon>Eukaryota</taxon>
        <taxon>Fungi</taxon>
        <taxon>Fungi incertae sedis</taxon>
        <taxon>Mucoromycota</taxon>
        <taxon>Mucoromycotina</taxon>
        <taxon>Mucoromycetes</taxon>
        <taxon>Mucorales</taxon>
        <taxon>Mucorineae</taxon>
        <taxon>Choanephoraceae</taxon>
        <taxon>Choanephoroideae</taxon>
        <taxon>Choanephora</taxon>
    </lineage>
</organism>
<dbReference type="Pfam" id="PF01833">
    <property type="entry name" value="TIG"/>
    <property type="match status" value="1"/>
</dbReference>
<dbReference type="InterPro" id="IPR057962">
    <property type="entry name" value="SPT23_MGA2_DBD"/>
</dbReference>
<dbReference type="InterPro" id="IPR013783">
    <property type="entry name" value="Ig-like_fold"/>
</dbReference>
<dbReference type="InterPro" id="IPR051070">
    <property type="entry name" value="NF-kappa-B_inhibitor"/>
</dbReference>
<dbReference type="PROSITE" id="PS50297">
    <property type="entry name" value="ANK_REP_REGION"/>
    <property type="match status" value="1"/>
</dbReference>
<dbReference type="FunCoup" id="A0A1C7N6W9">
    <property type="interactions" value="202"/>
</dbReference>
<feature type="domain" description="IPT/TIG" evidence="5">
    <location>
        <begin position="424"/>
        <end position="508"/>
    </location>
</feature>